<evidence type="ECO:0000313" key="4">
    <source>
        <dbReference type="Proteomes" id="UP001470230"/>
    </source>
</evidence>
<proteinExistence type="predicted"/>
<dbReference type="PANTHER" id="PTHR45815:SF3">
    <property type="entry name" value="PROTEIN DISULFIDE-ISOMERASE A6"/>
    <property type="match status" value="1"/>
</dbReference>
<accession>A0ABR2GNI0</accession>
<dbReference type="InterPro" id="IPR036249">
    <property type="entry name" value="Thioredoxin-like_sf"/>
</dbReference>
<dbReference type="InterPro" id="IPR013766">
    <property type="entry name" value="Thioredoxin_domain"/>
</dbReference>
<name>A0ABR2GNI0_9EUKA</name>
<feature type="signal peptide" evidence="1">
    <location>
        <begin position="1"/>
        <end position="15"/>
    </location>
</feature>
<dbReference type="PROSITE" id="PS51352">
    <property type="entry name" value="THIOREDOXIN_2"/>
    <property type="match status" value="1"/>
</dbReference>
<evidence type="ECO:0000313" key="3">
    <source>
        <dbReference type="EMBL" id="KAK8835498.1"/>
    </source>
</evidence>
<dbReference type="CDD" id="cd02961">
    <property type="entry name" value="PDI_a_family"/>
    <property type="match status" value="1"/>
</dbReference>
<keyword evidence="4" id="KW-1185">Reference proteome</keyword>
<dbReference type="Pfam" id="PF00085">
    <property type="entry name" value="Thioredoxin"/>
    <property type="match status" value="1"/>
</dbReference>
<reference evidence="3 4" key="1">
    <citation type="submission" date="2024-04" db="EMBL/GenBank/DDBJ databases">
        <title>Tritrichomonas musculus Genome.</title>
        <authorList>
            <person name="Alves-Ferreira E."/>
            <person name="Grigg M."/>
            <person name="Lorenzi H."/>
            <person name="Galac M."/>
        </authorList>
    </citation>
    <scope>NUCLEOTIDE SEQUENCE [LARGE SCALE GENOMIC DNA]</scope>
    <source>
        <strain evidence="3 4">EAF2021</strain>
    </source>
</reference>
<evidence type="ECO:0000256" key="1">
    <source>
        <dbReference type="SAM" id="SignalP"/>
    </source>
</evidence>
<protein>
    <recommendedName>
        <fullName evidence="2">Thioredoxin domain-containing protein</fullName>
    </recommendedName>
</protein>
<organism evidence="3 4">
    <name type="scientific">Tritrichomonas musculus</name>
    <dbReference type="NCBI Taxonomy" id="1915356"/>
    <lineage>
        <taxon>Eukaryota</taxon>
        <taxon>Metamonada</taxon>
        <taxon>Parabasalia</taxon>
        <taxon>Tritrichomonadida</taxon>
        <taxon>Tritrichomonadidae</taxon>
        <taxon>Tritrichomonas</taxon>
    </lineage>
</organism>
<feature type="chain" id="PRO_5046855200" description="Thioredoxin domain-containing protein" evidence="1">
    <location>
        <begin position="16"/>
        <end position="391"/>
    </location>
</feature>
<sequence length="391" mass="43922">MILILTSFCLSVNFGQYVTELTANNFASEVEKRSNTTVYLVMFHGQHCPACQMAYPEFIEAANEASGMIKFGHVDTSSEYALGSRFRIYTIPHFIIFYKDGEKVYNRERSARSFLNVASRYIPNLSETVNESWVELLENQKAANETAKTTESSEDTHEENNSTDLKAAILFSDKPSTPPIWAGISCAFNNNNKGIRIGFCNDPNVSTKFGINAFPTILMINGQNRYVYNGKNRFQLIRKSVIDFFEGVLENTPQTPKKNVKPPAPAILMNNLTSIEVFNTECKGKGRFCVVQAGGSDKASNAFDEASKKYKHDHFKFFLCPTGECPFDFISKKSSSDEKILPKVWIFHHRRDAAIIVDDINVLGATLDRVIDGGARFTSLEKLKEQESAEL</sequence>
<gene>
    <name evidence="3" type="ORF">M9Y10_046119</name>
</gene>
<dbReference type="Proteomes" id="UP001470230">
    <property type="component" value="Unassembled WGS sequence"/>
</dbReference>
<evidence type="ECO:0000259" key="2">
    <source>
        <dbReference type="PROSITE" id="PS51352"/>
    </source>
</evidence>
<comment type="caution">
    <text evidence="3">The sequence shown here is derived from an EMBL/GenBank/DDBJ whole genome shotgun (WGS) entry which is preliminary data.</text>
</comment>
<dbReference type="Gene3D" id="3.40.30.10">
    <property type="entry name" value="Glutaredoxin"/>
    <property type="match status" value="1"/>
</dbReference>
<dbReference type="PANTHER" id="PTHR45815">
    <property type="entry name" value="PROTEIN DISULFIDE-ISOMERASE A6"/>
    <property type="match status" value="1"/>
</dbReference>
<dbReference type="SUPFAM" id="SSF52833">
    <property type="entry name" value="Thioredoxin-like"/>
    <property type="match status" value="2"/>
</dbReference>
<dbReference type="EMBL" id="JAPFFF010000094">
    <property type="protein sequence ID" value="KAK8835498.1"/>
    <property type="molecule type" value="Genomic_DNA"/>
</dbReference>
<keyword evidence="1" id="KW-0732">Signal</keyword>
<feature type="domain" description="Thioredoxin" evidence="2">
    <location>
        <begin position="12"/>
        <end position="123"/>
    </location>
</feature>